<organism evidence="2 3">
    <name type="scientific">Favolaschia claudopus</name>
    <dbReference type="NCBI Taxonomy" id="2862362"/>
    <lineage>
        <taxon>Eukaryota</taxon>
        <taxon>Fungi</taxon>
        <taxon>Dikarya</taxon>
        <taxon>Basidiomycota</taxon>
        <taxon>Agaricomycotina</taxon>
        <taxon>Agaricomycetes</taxon>
        <taxon>Agaricomycetidae</taxon>
        <taxon>Agaricales</taxon>
        <taxon>Marasmiineae</taxon>
        <taxon>Mycenaceae</taxon>
        <taxon>Favolaschia</taxon>
    </lineage>
</organism>
<comment type="caution">
    <text evidence="2">The sequence shown here is derived from an EMBL/GenBank/DDBJ whole genome shotgun (WGS) entry which is preliminary data.</text>
</comment>
<dbReference type="Proteomes" id="UP001362999">
    <property type="component" value="Unassembled WGS sequence"/>
</dbReference>
<dbReference type="EMBL" id="JAWWNJ010000005">
    <property type="protein sequence ID" value="KAK7056165.1"/>
    <property type="molecule type" value="Genomic_DNA"/>
</dbReference>
<keyword evidence="3" id="KW-1185">Reference proteome</keyword>
<feature type="compositionally biased region" description="Basic residues" evidence="1">
    <location>
        <begin position="1"/>
        <end position="15"/>
    </location>
</feature>
<evidence type="ECO:0000313" key="3">
    <source>
        <dbReference type="Proteomes" id="UP001362999"/>
    </source>
</evidence>
<sequence>MGQKSRGNRRNSGRRGTKDGMSAGRRRRGGGMLHKIAAMDETSKRGGIGREEAGRRGGRPAGQHGLTKRGRDGAGEGAPGRVGGQPQYLALLTVLGQGWRGSCSEAEDLEDPSGRWGSVVERMRRLRGASESKKRGGGEEGGGQCGGRRVMGVMGSSEFVTSANKFPFRKSARARFVGGGKREGTVGAGAGTGRGKRRVYISERPVVEVELRTSRYIWRGVETSVQELFPRLWERQLVTIRLLDEVED</sequence>
<accession>A0AAW0DXD0</accession>
<feature type="compositionally biased region" description="Basic and acidic residues" evidence="1">
    <location>
        <begin position="128"/>
        <end position="138"/>
    </location>
</feature>
<reference evidence="2 3" key="1">
    <citation type="journal article" date="2024" name="J Genomics">
        <title>Draft genome sequencing and assembly of Favolaschia claudopus CIRM-BRFM 2984 isolated from oak limbs.</title>
        <authorList>
            <person name="Navarro D."/>
            <person name="Drula E."/>
            <person name="Chaduli D."/>
            <person name="Cazenave R."/>
            <person name="Ahrendt S."/>
            <person name="Wang J."/>
            <person name="Lipzen A."/>
            <person name="Daum C."/>
            <person name="Barry K."/>
            <person name="Grigoriev I.V."/>
            <person name="Favel A."/>
            <person name="Rosso M.N."/>
            <person name="Martin F."/>
        </authorList>
    </citation>
    <scope>NUCLEOTIDE SEQUENCE [LARGE SCALE GENOMIC DNA]</scope>
    <source>
        <strain evidence="2 3">CIRM-BRFM 2984</strain>
    </source>
</reference>
<feature type="region of interest" description="Disordered" evidence="1">
    <location>
        <begin position="104"/>
        <end position="148"/>
    </location>
</feature>
<feature type="region of interest" description="Disordered" evidence="1">
    <location>
        <begin position="1"/>
        <end position="84"/>
    </location>
</feature>
<name>A0AAW0DXD0_9AGAR</name>
<gene>
    <name evidence="2" type="ORF">R3P38DRAFT_2761282</name>
</gene>
<dbReference type="AlphaFoldDB" id="A0AAW0DXD0"/>
<feature type="compositionally biased region" description="Basic and acidic residues" evidence="1">
    <location>
        <begin position="37"/>
        <end position="55"/>
    </location>
</feature>
<evidence type="ECO:0000313" key="2">
    <source>
        <dbReference type="EMBL" id="KAK7056165.1"/>
    </source>
</evidence>
<proteinExistence type="predicted"/>
<protein>
    <submittedName>
        <fullName evidence="2">Uncharacterized protein</fullName>
    </submittedName>
</protein>
<evidence type="ECO:0000256" key="1">
    <source>
        <dbReference type="SAM" id="MobiDB-lite"/>
    </source>
</evidence>